<protein>
    <recommendedName>
        <fullName evidence="3">Calcineurin-like phosphoesterase domain-containing protein</fullName>
    </recommendedName>
</protein>
<dbReference type="EMBL" id="PQXO01000292">
    <property type="protein sequence ID" value="TGO86560.1"/>
    <property type="molecule type" value="Genomic_DNA"/>
</dbReference>
<comment type="caution">
    <text evidence="1">The sequence shown here is derived from an EMBL/GenBank/DDBJ whole genome shotgun (WGS) entry which is preliminary data.</text>
</comment>
<name>A0A4Z1KM53_9HELO</name>
<sequence length="87" mass="9944">MLEAANDPKKLEDSNQVRSAFVTDLSDQICWMSSGVRLWAFGHTHYNCDFREEGTGKRIVANQKGYIRSQVYTFDVGKVVEIETIEL</sequence>
<accession>A0A4Z1KM53</accession>
<evidence type="ECO:0000313" key="1">
    <source>
        <dbReference type="EMBL" id="TGO86560.1"/>
    </source>
</evidence>
<proteinExistence type="predicted"/>
<dbReference type="OrthoDB" id="550558at2759"/>
<reference evidence="1 2" key="1">
    <citation type="submission" date="2017-12" db="EMBL/GenBank/DDBJ databases">
        <title>Comparative genomics of Botrytis spp.</title>
        <authorList>
            <person name="Valero-Jimenez C.A."/>
            <person name="Tapia P."/>
            <person name="Veloso J."/>
            <person name="Silva-Moreno E."/>
            <person name="Staats M."/>
            <person name="Valdes J.H."/>
            <person name="Van Kan J.A.L."/>
        </authorList>
    </citation>
    <scope>NUCLEOTIDE SEQUENCE [LARGE SCALE GENOMIC DNA]</scope>
    <source>
        <strain evidence="1 2">MUCL3349</strain>
    </source>
</reference>
<dbReference type="PANTHER" id="PTHR37844:SF2">
    <property type="entry name" value="SER_THR PROTEIN PHOSPHATASE SUPERFAMILY (AFU_ORTHOLOGUE AFUA_1G14840)"/>
    <property type="match status" value="1"/>
</dbReference>
<organism evidence="1 2">
    <name type="scientific">Botrytis porri</name>
    <dbReference type="NCBI Taxonomy" id="87229"/>
    <lineage>
        <taxon>Eukaryota</taxon>
        <taxon>Fungi</taxon>
        <taxon>Dikarya</taxon>
        <taxon>Ascomycota</taxon>
        <taxon>Pezizomycotina</taxon>
        <taxon>Leotiomycetes</taxon>
        <taxon>Helotiales</taxon>
        <taxon>Sclerotiniaceae</taxon>
        <taxon>Botrytis</taxon>
    </lineage>
</organism>
<keyword evidence="2" id="KW-1185">Reference proteome</keyword>
<dbReference type="Proteomes" id="UP000297280">
    <property type="component" value="Unassembled WGS sequence"/>
</dbReference>
<dbReference type="PANTHER" id="PTHR37844">
    <property type="entry name" value="SER/THR PROTEIN PHOSPHATASE SUPERFAMILY (AFU_ORTHOLOGUE AFUA_1G14840)"/>
    <property type="match status" value="1"/>
</dbReference>
<evidence type="ECO:0000313" key="2">
    <source>
        <dbReference type="Proteomes" id="UP000297280"/>
    </source>
</evidence>
<evidence type="ECO:0008006" key="3">
    <source>
        <dbReference type="Google" id="ProtNLM"/>
    </source>
</evidence>
<gene>
    <name evidence="1" type="ORF">BPOR_0293g00070</name>
</gene>
<dbReference type="AlphaFoldDB" id="A0A4Z1KM53"/>